<gene>
    <name evidence="7" type="ORF">AAC691_10555</name>
</gene>
<comment type="similarity">
    <text evidence="1">Belongs to the peroxiredoxin family. AhpC/Prx1 subfamily.</text>
</comment>
<organism evidence="7 8">
    <name type="scientific">Nguyenibacter vanlangensis</name>
    <dbReference type="NCBI Taxonomy" id="1216886"/>
    <lineage>
        <taxon>Bacteria</taxon>
        <taxon>Pseudomonadati</taxon>
        <taxon>Pseudomonadota</taxon>
        <taxon>Alphaproteobacteria</taxon>
        <taxon>Acetobacterales</taxon>
        <taxon>Acetobacteraceae</taxon>
        <taxon>Nguyenibacter</taxon>
    </lineage>
</organism>
<accession>A0ABZ3DBF5</accession>
<evidence type="ECO:0000313" key="8">
    <source>
        <dbReference type="Proteomes" id="UP001449795"/>
    </source>
</evidence>
<dbReference type="InterPro" id="IPR050217">
    <property type="entry name" value="Peroxiredoxin"/>
</dbReference>
<evidence type="ECO:0000256" key="4">
    <source>
        <dbReference type="ARBA" id="ARBA00037420"/>
    </source>
</evidence>
<dbReference type="PROSITE" id="PS51352">
    <property type="entry name" value="THIOREDOXIN_2"/>
    <property type="match status" value="1"/>
</dbReference>
<dbReference type="NCBIfam" id="NF009668">
    <property type="entry name" value="PRK13189.1"/>
    <property type="match status" value="1"/>
</dbReference>
<dbReference type="Proteomes" id="UP001449795">
    <property type="component" value="Chromosome"/>
</dbReference>
<evidence type="ECO:0000256" key="2">
    <source>
        <dbReference type="ARBA" id="ARBA00023002"/>
    </source>
</evidence>
<comment type="function">
    <text evidence="4">Thiol-specific peroxidase that catalyzes the reduction of hydrogen peroxide and organic hydroperoxides to water and alcohols, respectively. Plays a role in cell protection against oxidative stress by detoxifying peroxides.</text>
</comment>
<evidence type="ECO:0000256" key="3">
    <source>
        <dbReference type="ARBA" id="ARBA00032824"/>
    </source>
</evidence>
<dbReference type="SUPFAM" id="SSF52833">
    <property type="entry name" value="Thioredoxin-like"/>
    <property type="match status" value="1"/>
</dbReference>
<dbReference type="InterPro" id="IPR036249">
    <property type="entry name" value="Thioredoxin-like_sf"/>
</dbReference>
<dbReference type="GO" id="GO:0140824">
    <property type="term" value="F:thioredoxin-dependent peroxiredoxin activity"/>
    <property type="evidence" value="ECO:0007669"/>
    <property type="project" value="UniProtKB-EC"/>
</dbReference>
<evidence type="ECO:0000256" key="1">
    <source>
        <dbReference type="ARBA" id="ARBA00009796"/>
    </source>
</evidence>
<keyword evidence="2 7" id="KW-0560">Oxidoreductase</keyword>
<evidence type="ECO:0000256" key="5">
    <source>
        <dbReference type="SAM" id="MobiDB-lite"/>
    </source>
</evidence>
<reference evidence="7 8" key="1">
    <citation type="submission" date="2024-04" db="EMBL/GenBank/DDBJ databases">
        <title>Complete genome sequence of Nguyenibacter vanlangesis HBCM-1154, a strain capable of nitrogen fixation, IAA production, and phosphorus solubilization isolated from sugarcane soil.</title>
        <authorList>
            <person name="MY HANH P."/>
        </authorList>
    </citation>
    <scope>NUCLEOTIDE SEQUENCE [LARGE SCALE GENOMIC DNA]</scope>
    <source>
        <strain evidence="7 8">HBCM 1154</strain>
    </source>
</reference>
<dbReference type="PANTHER" id="PTHR10681">
    <property type="entry name" value="THIOREDOXIN PEROXIDASE"/>
    <property type="match status" value="1"/>
</dbReference>
<dbReference type="RefSeq" id="WP_342630025.1">
    <property type="nucleotide sequence ID" value="NZ_CP152276.1"/>
</dbReference>
<feature type="region of interest" description="Disordered" evidence="5">
    <location>
        <begin position="1"/>
        <end position="34"/>
    </location>
</feature>
<proteinExistence type="inferred from homology"/>
<evidence type="ECO:0000259" key="6">
    <source>
        <dbReference type="PROSITE" id="PS51352"/>
    </source>
</evidence>
<feature type="compositionally biased region" description="Pro residues" evidence="5">
    <location>
        <begin position="7"/>
        <end position="26"/>
    </location>
</feature>
<keyword evidence="7" id="KW-0575">Peroxidase</keyword>
<dbReference type="Pfam" id="PF00578">
    <property type="entry name" value="AhpC-TSA"/>
    <property type="match status" value="1"/>
</dbReference>
<dbReference type="InterPro" id="IPR013766">
    <property type="entry name" value="Thioredoxin_domain"/>
</dbReference>
<name>A0ABZ3DBF5_9PROT</name>
<dbReference type="EMBL" id="CP152276">
    <property type="protein sequence ID" value="XAE44821.1"/>
    <property type="molecule type" value="Genomic_DNA"/>
</dbReference>
<keyword evidence="8" id="KW-1185">Reference proteome</keyword>
<evidence type="ECO:0000313" key="7">
    <source>
        <dbReference type="EMBL" id="XAE44821.1"/>
    </source>
</evidence>
<sequence>MSDSPTPDRPAQPALPVPAVPGPAAPNPAASSGIAPLRIGDPAPDFAARTTHGAMRLSDYRGRWLVFFSHPADFTPVCTSEFVALARAAERFAALDCALLGLSVDSLHAHLAWIEAIRAQFGAPVPFPVVEDPTMAVGRAFGMLDATARDSATVRASYFIDPAGIVQAITWYPMSVGRSVAEMLRLVAALQRAARGDALTPEGWQPGANIVLPAVRTAQDAADAGPGWFCRTRPDAAL</sequence>
<dbReference type="InterPro" id="IPR000866">
    <property type="entry name" value="AhpC/TSA"/>
</dbReference>
<protein>
    <recommendedName>
        <fullName evidence="3">Thioredoxin peroxidase</fullName>
    </recommendedName>
</protein>
<dbReference type="PANTHER" id="PTHR10681:SF128">
    <property type="entry name" value="THIOREDOXIN-DEPENDENT PEROXIDE REDUCTASE, MITOCHONDRIAL"/>
    <property type="match status" value="1"/>
</dbReference>
<dbReference type="Gene3D" id="3.40.30.10">
    <property type="entry name" value="Glutaredoxin"/>
    <property type="match status" value="1"/>
</dbReference>
<feature type="domain" description="Thioredoxin" evidence="6">
    <location>
        <begin position="37"/>
        <end position="192"/>
    </location>
</feature>